<evidence type="ECO:0000313" key="1">
    <source>
        <dbReference type="EMBL" id="KAI3764499.1"/>
    </source>
</evidence>
<sequence length="691" mass="75478">MSSRGKRLLHFSAVCNGEKFDGKKLMTGSSKADSRRGTRSKDNASITSDLKKGEEIDEITVEEEYEDRILCAVSQSTNGDPTLKVFLKRDRERMGKTVVVTWFLVMAAVGFTIRKEKETSERVSGGGAGCSAVCDNGDKRSRGWVERLQAVFTIEKKGKKEITYHAIDHTQILRSDRYFQSPIAQKVQPHPMAPVVHLTLIAVFITGAAAYTNHTVGGPAGWFFDPSTNTSSANYASWAGNQTFGLGDYLNIRAPLFKKKSSFFLICPNNHASSASSFFTPPNSENLRICSPTRCSGSFSAGDAAGSVPSPPATSSAPSASPVAVADMGEKKDKISWKYEGVEKTFLEACLHEVTANGREGSSLKSLSWKNVAEKLKNEHNFIVDQKQMKNHYDYLKSKFSAFLKLKNKTGNYYNPSTNTFNLTKEEWELESKSNKNIESLRRTPLPFPDLCTQLFEGATSTGADSWGPSSTLPRPSQDSTQYSLNDFDDIDCTQKESVGVGEESSGQSKKRKRREMSKSKETSNSRLLEIGEDISKVAKILVETNTNQTVVLTYNETTFRSCSVDNSSDSDTFLYGQGNQQFGQPLTVAVPLTIEGPNYFFSDASDGIQCANGMAFGINVSHGVGLPPNLNQPPPPPYVEPPSNADGSLTPPGTIPGNLPSGAGWSVDANVRRAVYYALTFCGIFGLLQV</sequence>
<evidence type="ECO:0000313" key="2">
    <source>
        <dbReference type="Proteomes" id="UP001055811"/>
    </source>
</evidence>
<proteinExistence type="predicted"/>
<accession>A0ACB9EZM7</accession>
<organism evidence="1 2">
    <name type="scientific">Cichorium intybus</name>
    <name type="common">Chicory</name>
    <dbReference type="NCBI Taxonomy" id="13427"/>
    <lineage>
        <taxon>Eukaryota</taxon>
        <taxon>Viridiplantae</taxon>
        <taxon>Streptophyta</taxon>
        <taxon>Embryophyta</taxon>
        <taxon>Tracheophyta</taxon>
        <taxon>Spermatophyta</taxon>
        <taxon>Magnoliopsida</taxon>
        <taxon>eudicotyledons</taxon>
        <taxon>Gunneridae</taxon>
        <taxon>Pentapetalae</taxon>
        <taxon>asterids</taxon>
        <taxon>campanulids</taxon>
        <taxon>Asterales</taxon>
        <taxon>Asteraceae</taxon>
        <taxon>Cichorioideae</taxon>
        <taxon>Cichorieae</taxon>
        <taxon>Cichoriinae</taxon>
        <taxon>Cichorium</taxon>
    </lineage>
</organism>
<comment type="caution">
    <text evidence="1">The sequence shown here is derived from an EMBL/GenBank/DDBJ whole genome shotgun (WGS) entry which is preliminary data.</text>
</comment>
<dbReference type="Proteomes" id="UP001055811">
    <property type="component" value="Linkage Group LG03"/>
</dbReference>
<reference evidence="2" key="1">
    <citation type="journal article" date="2022" name="Mol. Ecol. Resour.">
        <title>The genomes of chicory, endive, great burdock and yacon provide insights into Asteraceae palaeo-polyploidization history and plant inulin production.</title>
        <authorList>
            <person name="Fan W."/>
            <person name="Wang S."/>
            <person name="Wang H."/>
            <person name="Wang A."/>
            <person name="Jiang F."/>
            <person name="Liu H."/>
            <person name="Zhao H."/>
            <person name="Xu D."/>
            <person name="Zhang Y."/>
        </authorList>
    </citation>
    <scope>NUCLEOTIDE SEQUENCE [LARGE SCALE GENOMIC DNA]</scope>
    <source>
        <strain evidence="2">cv. Punajuju</strain>
    </source>
</reference>
<reference evidence="1 2" key="2">
    <citation type="journal article" date="2022" name="Mol. Ecol. Resour.">
        <title>The genomes of chicory, endive, great burdock and yacon provide insights into Asteraceae paleo-polyploidization history and plant inulin production.</title>
        <authorList>
            <person name="Fan W."/>
            <person name="Wang S."/>
            <person name="Wang H."/>
            <person name="Wang A."/>
            <person name="Jiang F."/>
            <person name="Liu H."/>
            <person name="Zhao H."/>
            <person name="Xu D."/>
            <person name="Zhang Y."/>
        </authorList>
    </citation>
    <scope>NUCLEOTIDE SEQUENCE [LARGE SCALE GENOMIC DNA]</scope>
    <source>
        <strain evidence="2">cv. Punajuju</strain>
        <tissue evidence="1">Leaves</tissue>
    </source>
</reference>
<protein>
    <submittedName>
        <fullName evidence="1">Uncharacterized protein</fullName>
    </submittedName>
</protein>
<gene>
    <name evidence="1" type="ORF">L2E82_14508</name>
</gene>
<name>A0ACB9EZM7_CICIN</name>
<keyword evidence="2" id="KW-1185">Reference proteome</keyword>
<dbReference type="EMBL" id="CM042011">
    <property type="protein sequence ID" value="KAI3764499.1"/>
    <property type="molecule type" value="Genomic_DNA"/>
</dbReference>